<dbReference type="Gene3D" id="3.30.360.10">
    <property type="entry name" value="Dihydrodipicolinate Reductase, domain 2"/>
    <property type="match status" value="1"/>
</dbReference>
<proteinExistence type="inferred from homology"/>
<dbReference type="InterPro" id="IPR004104">
    <property type="entry name" value="Gfo/Idh/MocA-like_OxRdtase_C"/>
</dbReference>
<evidence type="ECO:0000313" key="6">
    <source>
        <dbReference type="Proteomes" id="UP000798808"/>
    </source>
</evidence>
<keyword evidence="6" id="KW-1185">Reference proteome</keyword>
<comment type="similarity">
    <text evidence="1">Belongs to the Gfo/Idh/MocA family.</text>
</comment>
<dbReference type="Pfam" id="PF02894">
    <property type="entry name" value="GFO_IDH_MocA_C"/>
    <property type="match status" value="1"/>
</dbReference>
<dbReference type="InterPro" id="IPR000683">
    <property type="entry name" value="Gfo/Idh/MocA-like_OxRdtase_N"/>
</dbReference>
<evidence type="ECO:0000259" key="3">
    <source>
        <dbReference type="Pfam" id="PF01408"/>
    </source>
</evidence>
<dbReference type="EMBL" id="SMLW01000673">
    <property type="protein sequence ID" value="MTI28816.1"/>
    <property type="molecule type" value="Genomic_DNA"/>
</dbReference>
<dbReference type="Proteomes" id="UP000798808">
    <property type="component" value="Unassembled WGS sequence"/>
</dbReference>
<dbReference type="Gene3D" id="3.40.50.720">
    <property type="entry name" value="NAD(P)-binding Rossmann-like Domain"/>
    <property type="match status" value="1"/>
</dbReference>
<accession>A0ABW9RXQ9</accession>
<evidence type="ECO:0000259" key="4">
    <source>
        <dbReference type="Pfam" id="PF02894"/>
    </source>
</evidence>
<dbReference type="PANTHER" id="PTHR43708">
    <property type="entry name" value="CONSERVED EXPRESSED OXIDOREDUCTASE (EUROFUNG)"/>
    <property type="match status" value="1"/>
</dbReference>
<keyword evidence="2" id="KW-0560">Oxidoreductase</keyword>
<feature type="domain" description="Gfo/Idh/MocA-like oxidoreductase N-terminal" evidence="3">
    <location>
        <begin position="4"/>
        <end position="123"/>
    </location>
</feature>
<dbReference type="InterPro" id="IPR036291">
    <property type="entry name" value="NAD(P)-bd_dom_sf"/>
</dbReference>
<dbReference type="SUPFAM" id="SSF51735">
    <property type="entry name" value="NAD(P)-binding Rossmann-fold domains"/>
    <property type="match status" value="1"/>
</dbReference>
<dbReference type="NCBIfam" id="NF008607">
    <property type="entry name" value="PRK11579.1"/>
    <property type="match status" value="1"/>
</dbReference>
<feature type="domain" description="Gfo/Idh/MocA-like oxidoreductase C-terminal" evidence="4">
    <location>
        <begin position="139"/>
        <end position="349"/>
    </location>
</feature>
<evidence type="ECO:0000256" key="1">
    <source>
        <dbReference type="ARBA" id="ARBA00010928"/>
    </source>
</evidence>
<protein>
    <submittedName>
        <fullName evidence="5">Oxidoreductase</fullName>
    </submittedName>
</protein>
<dbReference type="PANTHER" id="PTHR43708:SF5">
    <property type="entry name" value="CONSERVED EXPRESSED OXIDOREDUCTASE (EUROFUNG)-RELATED"/>
    <property type="match status" value="1"/>
</dbReference>
<evidence type="ECO:0000313" key="5">
    <source>
        <dbReference type="EMBL" id="MTI28816.1"/>
    </source>
</evidence>
<sequence length="353" mass="40123">MENIKVGLIGYGMGGRVFHAPLIDHVKGLELVRIRETREENINIAKNRYPQAEIVSDALSIINDPEIDLVVLAVPNSAHYSLAHASLLAGKHVVVEKPFTVTSAEADDLIKLANEKQKVLSVYQNRRWDSDFLTVQKVMESGKLGRLVEFESHFDRFRNFIKPDTWKEEGSLGTGLLYDLGSHLIDQAQVLFGLPEAVTCFMNIQRDNSHIVDNFELILHYPNLKVTIKSGMLVKEPLPKYILLGTHGSFVKYGLDIQEATLNEAKKSLTDQDWGREPDNQWGTINYMDEHGDHRETVKSINGNYPAYYENIYEAITGKSELQVTPEQGRNTIRIIELAMKSNKERRTIIYNE</sequence>
<gene>
    <name evidence="5" type="ORF">E1163_27905</name>
</gene>
<organism evidence="5 6">
    <name type="scientific">Fulvivirga kasyanovii</name>
    <dbReference type="NCBI Taxonomy" id="396812"/>
    <lineage>
        <taxon>Bacteria</taxon>
        <taxon>Pseudomonadati</taxon>
        <taxon>Bacteroidota</taxon>
        <taxon>Cytophagia</taxon>
        <taxon>Cytophagales</taxon>
        <taxon>Fulvivirgaceae</taxon>
        <taxon>Fulvivirga</taxon>
    </lineage>
</organism>
<reference evidence="5 6" key="1">
    <citation type="submission" date="2019-02" db="EMBL/GenBank/DDBJ databases">
        <authorList>
            <person name="Goldberg S.R."/>
            <person name="Haltli B.A."/>
            <person name="Correa H."/>
            <person name="Russell K.G."/>
        </authorList>
    </citation>
    <scope>NUCLEOTIDE SEQUENCE [LARGE SCALE GENOMIC DNA]</scope>
    <source>
        <strain evidence="5 6">JCM 16186</strain>
    </source>
</reference>
<dbReference type="Pfam" id="PF01408">
    <property type="entry name" value="GFO_IDH_MocA"/>
    <property type="match status" value="1"/>
</dbReference>
<name>A0ABW9RXQ9_9BACT</name>
<comment type="caution">
    <text evidence="5">The sequence shown here is derived from an EMBL/GenBank/DDBJ whole genome shotgun (WGS) entry which is preliminary data.</text>
</comment>
<dbReference type="InterPro" id="IPR051317">
    <property type="entry name" value="Gfo/Idh/MocA_oxidoreduct"/>
</dbReference>
<evidence type="ECO:0000256" key="2">
    <source>
        <dbReference type="ARBA" id="ARBA00023002"/>
    </source>
</evidence>